<evidence type="ECO:0000313" key="2">
    <source>
        <dbReference type="Proteomes" id="UP000824106"/>
    </source>
</evidence>
<protein>
    <submittedName>
        <fullName evidence="1">Uncharacterized protein</fullName>
    </submittedName>
</protein>
<dbReference type="EMBL" id="DXAZ01000149">
    <property type="protein sequence ID" value="HIZ71853.1"/>
    <property type="molecule type" value="Genomic_DNA"/>
</dbReference>
<feature type="non-terminal residue" evidence="1">
    <location>
        <position position="1"/>
    </location>
</feature>
<dbReference type="AlphaFoldDB" id="A0A9D2G3C8"/>
<proteinExistence type="predicted"/>
<reference evidence="1" key="1">
    <citation type="journal article" date="2021" name="PeerJ">
        <title>Extensive microbial diversity within the chicken gut microbiome revealed by metagenomics and culture.</title>
        <authorList>
            <person name="Gilroy R."/>
            <person name="Ravi A."/>
            <person name="Getino M."/>
            <person name="Pursley I."/>
            <person name="Horton D.L."/>
            <person name="Alikhan N.F."/>
            <person name="Baker D."/>
            <person name="Gharbi K."/>
            <person name="Hall N."/>
            <person name="Watson M."/>
            <person name="Adriaenssens E.M."/>
            <person name="Foster-Nyarko E."/>
            <person name="Jarju S."/>
            <person name="Secka A."/>
            <person name="Antonio M."/>
            <person name="Oren A."/>
            <person name="Chaudhuri R.R."/>
            <person name="La Ragione R."/>
            <person name="Hildebrand F."/>
            <person name="Pallen M.J."/>
        </authorList>
    </citation>
    <scope>NUCLEOTIDE SEQUENCE</scope>
    <source>
        <strain evidence="1">CHK169-4300</strain>
    </source>
</reference>
<dbReference type="Proteomes" id="UP000824106">
    <property type="component" value="Unassembled WGS sequence"/>
</dbReference>
<reference evidence="1" key="2">
    <citation type="submission" date="2021-04" db="EMBL/GenBank/DDBJ databases">
        <authorList>
            <person name="Gilroy R."/>
        </authorList>
    </citation>
    <scope>NUCLEOTIDE SEQUENCE</scope>
    <source>
        <strain evidence="1">CHK169-4300</strain>
    </source>
</reference>
<sequence length="239" mass="28568">KGCANRGFKVYDQNEQYEGRFTLFERFIDIKTDLRMIECLCERRVIKRYYIHYDLMGIMHFMSRFQKAQVDPEDKYVFMISPISEPYRVQDFMSRWYTPVERDEFVEGLDNDAYDFEVDYDEVCARRFLKKMVEAVDEQSQAGGYVLKAYYVEKENTLSADLYYQGKLATDEDFQRLYENPALVNHVIIEYQDVQTAERVEIATNGQYVVFSLVRRLLLACITNIKLSFRFLEHELSLY</sequence>
<gene>
    <name evidence="1" type="ORF">H9808_08860</name>
</gene>
<accession>A0A9D2G3C8</accession>
<comment type="caution">
    <text evidence="1">The sequence shown here is derived from an EMBL/GenBank/DDBJ whole genome shotgun (WGS) entry which is preliminary data.</text>
</comment>
<evidence type="ECO:0000313" key="1">
    <source>
        <dbReference type="EMBL" id="HIZ71853.1"/>
    </source>
</evidence>
<organism evidence="1 2">
    <name type="scientific">Candidatus Atopostipes pullistercoris</name>
    <dbReference type="NCBI Taxonomy" id="2838467"/>
    <lineage>
        <taxon>Bacteria</taxon>
        <taxon>Bacillati</taxon>
        <taxon>Bacillota</taxon>
        <taxon>Bacilli</taxon>
        <taxon>Lactobacillales</taxon>
        <taxon>Carnobacteriaceae</taxon>
        <taxon>Atopostipes</taxon>
    </lineage>
</organism>
<name>A0A9D2G3C8_9LACT</name>